<comment type="caution">
    <text evidence="9">The sequence shown here is derived from an EMBL/GenBank/DDBJ whole genome shotgun (WGS) entry which is preliminary data.</text>
</comment>
<dbReference type="PANTHER" id="PTHR47268:SF4">
    <property type="entry name" value="ACYLPHOSPHATASE"/>
    <property type="match status" value="1"/>
</dbReference>
<evidence type="ECO:0000256" key="5">
    <source>
        <dbReference type="PROSITE-ProRule" id="PRU00520"/>
    </source>
</evidence>
<comment type="similarity">
    <text evidence="1 7">Belongs to the acylphosphatase family.</text>
</comment>
<accession>A0ABU5K7H1</accession>
<evidence type="ECO:0000256" key="4">
    <source>
        <dbReference type="ARBA" id="ARBA00047645"/>
    </source>
</evidence>
<feature type="domain" description="Acylphosphatase-like" evidence="8">
    <location>
        <begin position="3"/>
        <end position="89"/>
    </location>
</feature>
<dbReference type="PROSITE" id="PS00151">
    <property type="entry name" value="ACYLPHOSPHATASE_2"/>
    <property type="match status" value="1"/>
</dbReference>
<dbReference type="PANTHER" id="PTHR47268">
    <property type="entry name" value="ACYLPHOSPHATASE"/>
    <property type="match status" value="1"/>
</dbReference>
<keyword evidence="5 6" id="KW-0378">Hydrolase</keyword>
<feature type="active site" evidence="5">
    <location>
        <position position="36"/>
    </location>
</feature>
<comment type="catalytic activity">
    <reaction evidence="4 5 6">
        <text>an acyl phosphate + H2O = a carboxylate + phosphate + H(+)</text>
        <dbReference type="Rhea" id="RHEA:14965"/>
        <dbReference type="ChEBI" id="CHEBI:15377"/>
        <dbReference type="ChEBI" id="CHEBI:15378"/>
        <dbReference type="ChEBI" id="CHEBI:29067"/>
        <dbReference type="ChEBI" id="CHEBI:43474"/>
        <dbReference type="ChEBI" id="CHEBI:59918"/>
        <dbReference type="EC" id="3.6.1.7"/>
    </reaction>
</comment>
<dbReference type="PROSITE" id="PS51160">
    <property type="entry name" value="ACYLPHOSPHATASE_3"/>
    <property type="match status" value="1"/>
</dbReference>
<evidence type="ECO:0000256" key="7">
    <source>
        <dbReference type="RuleBase" id="RU004168"/>
    </source>
</evidence>
<dbReference type="EC" id="3.6.1.7" evidence="2 5"/>
<dbReference type="InterPro" id="IPR017968">
    <property type="entry name" value="Acylphosphatase_CS"/>
</dbReference>
<dbReference type="SUPFAM" id="SSF54975">
    <property type="entry name" value="Acylphosphatase/BLUF domain-like"/>
    <property type="match status" value="1"/>
</dbReference>
<keyword evidence="10" id="KW-1185">Reference proteome</keyword>
<dbReference type="RefSeq" id="WP_322423302.1">
    <property type="nucleotide sequence ID" value="NZ_JAXQPW010000001.1"/>
</dbReference>
<name>A0ABU5K7H1_9ACTN</name>
<evidence type="ECO:0000256" key="6">
    <source>
        <dbReference type="RuleBase" id="RU000553"/>
    </source>
</evidence>
<evidence type="ECO:0000256" key="1">
    <source>
        <dbReference type="ARBA" id="ARBA00005614"/>
    </source>
</evidence>
<dbReference type="Proteomes" id="UP001291999">
    <property type="component" value="Unassembled WGS sequence"/>
</dbReference>
<evidence type="ECO:0000313" key="10">
    <source>
        <dbReference type="Proteomes" id="UP001291999"/>
    </source>
</evidence>
<feature type="active site" evidence="5">
    <location>
        <position position="18"/>
    </location>
</feature>
<evidence type="ECO:0000313" key="9">
    <source>
        <dbReference type="EMBL" id="MDZ5660912.1"/>
    </source>
</evidence>
<dbReference type="Pfam" id="PF00708">
    <property type="entry name" value="Acylphosphatase"/>
    <property type="match status" value="1"/>
</dbReference>
<dbReference type="Gene3D" id="3.30.70.100">
    <property type="match status" value="1"/>
</dbReference>
<dbReference type="EMBL" id="JAXQPW010000001">
    <property type="protein sequence ID" value="MDZ5660912.1"/>
    <property type="molecule type" value="Genomic_DNA"/>
</dbReference>
<dbReference type="InterPro" id="IPR036046">
    <property type="entry name" value="Acylphosphatase-like_dom_sf"/>
</dbReference>
<sequence length="89" mass="9315">MKAIQARVTGRVQGVSFRWYTQERARSLGVTGWVRNEPDGSVLLHAEGEDDAVDALVAWCASGPSTAKVGDVAVRAATPTGAASFDVIG</sequence>
<evidence type="ECO:0000256" key="3">
    <source>
        <dbReference type="ARBA" id="ARBA00015991"/>
    </source>
</evidence>
<reference evidence="9 10" key="1">
    <citation type="submission" date="2023-11" db="EMBL/GenBank/DDBJ databases">
        <title>Novel species in genus Nocardioides.</title>
        <authorList>
            <person name="Zhou H."/>
        </authorList>
    </citation>
    <scope>NUCLEOTIDE SEQUENCE [LARGE SCALE GENOMIC DNA]</scope>
    <source>
        <strain evidence="9 10">S-58</strain>
    </source>
</reference>
<proteinExistence type="inferred from homology"/>
<gene>
    <name evidence="9" type="ORF">SFC79_03980</name>
</gene>
<dbReference type="InterPro" id="IPR020456">
    <property type="entry name" value="Acylphosphatase"/>
</dbReference>
<evidence type="ECO:0000259" key="8">
    <source>
        <dbReference type="PROSITE" id="PS51160"/>
    </source>
</evidence>
<dbReference type="InterPro" id="IPR001792">
    <property type="entry name" value="Acylphosphatase-like_dom"/>
</dbReference>
<dbReference type="PRINTS" id="PR00112">
    <property type="entry name" value="ACYLPHPHTASE"/>
</dbReference>
<dbReference type="PROSITE" id="PS00150">
    <property type="entry name" value="ACYLPHOSPHATASE_1"/>
    <property type="match status" value="1"/>
</dbReference>
<organism evidence="9 10">
    <name type="scientific">Nocardioides renjunii</name>
    <dbReference type="NCBI Taxonomy" id="3095075"/>
    <lineage>
        <taxon>Bacteria</taxon>
        <taxon>Bacillati</taxon>
        <taxon>Actinomycetota</taxon>
        <taxon>Actinomycetes</taxon>
        <taxon>Propionibacteriales</taxon>
        <taxon>Nocardioidaceae</taxon>
        <taxon>Nocardioides</taxon>
    </lineage>
</organism>
<protein>
    <recommendedName>
        <fullName evidence="3 5">Acylphosphatase</fullName>
        <ecNumber evidence="2 5">3.6.1.7</ecNumber>
    </recommendedName>
</protein>
<evidence type="ECO:0000256" key="2">
    <source>
        <dbReference type="ARBA" id="ARBA00012150"/>
    </source>
</evidence>